<dbReference type="NCBIfam" id="TIGR00188">
    <property type="entry name" value="rnpA"/>
    <property type="match status" value="1"/>
</dbReference>
<dbReference type="GO" id="GO:0030677">
    <property type="term" value="C:ribonuclease P complex"/>
    <property type="evidence" value="ECO:0007669"/>
    <property type="project" value="TreeGrafter"/>
</dbReference>
<dbReference type="AlphaFoldDB" id="A0A1B1NCT8"/>
<dbReference type="Gene3D" id="3.30.230.10">
    <property type="match status" value="1"/>
</dbReference>
<keyword evidence="3 6" id="KW-0255">Endonuclease</keyword>
<evidence type="ECO:0000256" key="2">
    <source>
        <dbReference type="ARBA" id="ARBA00022722"/>
    </source>
</evidence>
<dbReference type="InterPro" id="IPR014721">
    <property type="entry name" value="Ribsml_uS5_D2-typ_fold_subgr"/>
</dbReference>
<dbReference type="PATRIC" id="fig|1758689.4.peg.1938"/>
<keyword evidence="9" id="KW-1185">Reference proteome</keyword>
<dbReference type="GO" id="GO:0004526">
    <property type="term" value="F:ribonuclease P activity"/>
    <property type="evidence" value="ECO:0007669"/>
    <property type="project" value="UniProtKB-UniRule"/>
</dbReference>
<protein>
    <recommendedName>
        <fullName evidence="6 7">Ribonuclease P protein component</fullName>
        <shortName evidence="6">RNase P protein</shortName>
        <shortName evidence="6">RNaseP protein</shortName>
        <ecNumber evidence="6 7">3.1.26.5</ecNumber>
    </recommendedName>
    <alternativeName>
        <fullName evidence="6">Protein C5</fullName>
    </alternativeName>
</protein>
<dbReference type="PANTHER" id="PTHR33992:SF1">
    <property type="entry name" value="RIBONUCLEASE P PROTEIN COMPONENT"/>
    <property type="match status" value="1"/>
</dbReference>
<comment type="similarity">
    <text evidence="6">Belongs to the RnpA family.</text>
</comment>
<proteinExistence type="inferred from homology"/>
<dbReference type="RefSeq" id="WP_237141318.1">
    <property type="nucleotide sequence ID" value="NZ_CP014989.1"/>
</dbReference>
<evidence type="ECO:0000256" key="6">
    <source>
        <dbReference type="HAMAP-Rule" id="MF_00227"/>
    </source>
</evidence>
<comment type="catalytic activity">
    <reaction evidence="6">
        <text>Endonucleolytic cleavage of RNA, removing 5'-extranucleotides from tRNA precursor.</text>
        <dbReference type="EC" id="3.1.26.5"/>
    </reaction>
</comment>
<dbReference type="STRING" id="1758689.SGUI_1874"/>
<dbReference type="InterPro" id="IPR000100">
    <property type="entry name" value="RNase_P"/>
</dbReference>
<dbReference type="Pfam" id="PF00825">
    <property type="entry name" value="Ribonuclease_P"/>
    <property type="match status" value="1"/>
</dbReference>
<organism evidence="8 9">
    <name type="scientific">Serinicoccus hydrothermalis</name>
    <dbReference type="NCBI Taxonomy" id="1758689"/>
    <lineage>
        <taxon>Bacteria</taxon>
        <taxon>Bacillati</taxon>
        <taxon>Actinomycetota</taxon>
        <taxon>Actinomycetes</taxon>
        <taxon>Micrococcales</taxon>
        <taxon>Ornithinimicrobiaceae</taxon>
        <taxon>Serinicoccus</taxon>
    </lineage>
</organism>
<evidence type="ECO:0000256" key="7">
    <source>
        <dbReference type="NCBIfam" id="TIGR00188"/>
    </source>
</evidence>
<keyword evidence="4 6" id="KW-0378">Hydrolase</keyword>
<comment type="function">
    <text evidence="6">RNaseP catalyzes the removal of the 5'-leader sequence from pre-tRNA to produce the mature 5'-terminus. It can also cleave other RNA substrates such as 4.5S RNA. The protein component plays an auxiliary but essential role in vivo by binding to the 5'-leader sequence and broadening the substrate specificity of the ribozyme.</text>
</comment>
<evidence type="ECO:0000256" key="1">
    <source>
        <dbReference type="ARBA" id="ARBA00022694"/>
    </source>
</evidence>
<evidence type="ECO:0000256" key="5">
    <source>
        <dbReference type="ARBA" id="ARBA00022884"/>
    </source>
</evidence>
<comment type="subunit">
    <text evidence="6">Consists of a catalytic RNA component (M1 or rnpB) and a protein subunit.</text>
</comment>
<reference evidence="8 9" key="1">
    <citation type="submission" date="2016-03" db="EMBL/GenBank/DDBJ databases">
        <title>Shallow-sea hydrothermal system.</title>
        <authorList>
            <person name="Tang K."/>
        </authorList>
    </citation>
    <scope>NUCLEOTIDE SEQUENCE [LARGE SCALE GENOMIC DNA]</scope>
    <source>
        <strain evidence="8 9">JLT9</strain>
    </source>
</reference>
<dbReference type="KEGG" id="serj:SGUI_1874"/>
<dbReference type="Proteomes" id="UP000092482">
    <property type="component" value="Chromosome"/>
</dbReference>
<dbReference type="InterPro" id="IPR020568">
    <property type="entry name" value="Ribosomal_Su5_D2-typ_SF"/>
</dbReference>
<keyword evidence="5 6" id="KW-0694">RNA-binding</keyword>
<keyword evidence="2 6" id="KW-0540">Nuclease</keyword>
<name>A0A1B1NCT8_9MICO</name>
<dbReference type="PANTHER" id="PTHR33992">
    <property type="entry name" value="RIBONUCLEASE P PROTEIN COMPONENT"/>
    <property type="match status" value="1"/>
</dbReference>
<dbReference type="EMBL" id="CP014989">
    <property type="protein sequence ID" value="ANS79270.1"/>
    <property type="molecule type" value="Genomic_DNA"/>
</dbReference>
<dbReference type="HAMAP" id="MF_00227">
    <property type="entry name" value="RNase_P"/>
    <property type="match status" value="1"/>
</dbReference>
<dbReference type="GO" id="GO:0042781">
    <property type="term" value="F:3'-tRNA processing endoribonuclease activity"/>
    <property type="evidence" value="ECO:0007669"/>
    <property type="project" value="TreeGrafter"/>
</dbReference>
<gene>
    <name evidence="6" type="primary">rnpA</name>
    <name evidence="8" type="ORF">SGUI_1874</name>
</gene>
<dbReference type="GO" id="GO:0001682">
    <property type="term" value="P:tRNA 5'-leader removal"/>
    <property type="evidence" value="ECO:0007669"/>
    <property type="project" value="UniProtKB-UniRule"/>
</dbReference>
<evidence type="ECO:0000313" key="9">
    <source>
        <dbReference type="Proteomes" id="UP000092482"/>
    </source>
</evidence>
<evidence type="ECO:0000256" key="4">
    <source>
        <dbReference type="ARBA" id="ARBA00022801"/>
    </source>
</evidence>
<sequence>MLRGSRDGRRRRRAGTPFLVVHVSVPAVSATDDASSPCPRVGLVVSRAVGNAVVRNRTSRRLRSLVRERLKDLPDGTDLVVRALPPAAAASTQQLAGALDEGLARVMERVA</sequence>
<evidence type="ECO:0000313" key="8">
    <source>
        <dbReference type="EMBL" id="ANS79270.1"/>
    </source>
</evidence>
<accession>A0A1B1NCT8</accession>
<evidence type="ECO:0000256" key="3">
    <source>
        <dbReference type="ARBA" id="ARBA00022759"/>
    </source>
</evidence>
<keyword evidence="1 6" id="KW-0819">tRNA processing</keyword>
<dbReference type="EC" id="3.1.26.5" evidence="6 7"/>
<dbReference type="GO" id="GO:0000049">
    <property type="term" value="F:tRNA binding"/>
    <property type="evidence" value="ECO:0007669"/>
    <property type="project" value="UniProtKB-UniRule"/>
</dbReference>
<dbReference type="SUPFAM" id="SSF54211">
    <property type="entry name" value="Ribosomal protein S5 domain 2-like"/>
    <property type="match status" value="1"/>
</dbReference>